<protein>
    <submittedName>
        <fullName evidence="1">Uncharacterized protein</fullName>
    </submittedName>
</protein>
<reference evidence="1 2" key="1">
    <citation type="submission" date="2023-11" db="EMBL/GenBank/DDBJ databases">
        <title>Actinomadura monticuli sp. nov., isolated from volcanic ash.</title>
        <authorList>
            <person name="Lee S.D."/>
            <person name="Yang H."/>
            <person name="Kim I.S."/>
        </authorList>
    </citation>
    <scope>NUCLEOTIDE SEQUENCE [LARGE SCALE GENOMIC DNA]</scope>
    <source>
        <strain evidence="1 2">DSM 45346</strain>
    </source>
</reference>
<sequence>MNFPAQEAQQRKHAEARLAALAANLNVRGVLTRVDADSLAILNDGGQQTDTIVCRPWPLDRDAWWFFDCTGEPLAEAGDIVGAAVAILGNLRSGTHG</sequence>
<name>A0ABV4R917_9ACTN</name>
<proteinExistence type="predicted"/>
<evidence type="ECO:0000313" key="1">
    <source>
        <dbReference type="EMBL" id="MFA1559406.1"/>
    </source>
</evidence>
<accession>A0ABV4R917</accession>
<dbReference type="EMBL" id="JAXCEH010000055">
    <property type="protein sequence ID" value="MFA1559406.1"/>
    <property type="molecule type" value="Genomic_DNA"/>
</dbReference>
<dbReference type="Proteomes" id="UP001569904">
    <property type="component" value="Unassembled WGS sequence"/>
</dbReference>
<organism evidence="1 2">
    <name type="scientific">Actinomadura chokoriensis</name>
    <dbReference type="NCBI Taxonomy" id="454156"/>
    <lineage>
        <taxon>Bacteria</taxon>
        <taxon>Bacillati</taxon>
        <taxon>Actinomycetota</taxon>
        <taxon>Actinomycetes</taxon>
        <taxon>Streptosporangiales</taxon>
        <taxon>Thermomonosporaceae</taxon>
        <taxon>Actinomadura</taxon>
    </lineage>
</organism>
<gene>
    <name evidence="1" type="ORF">SM436_37435</name>
</gene>
<evidence type="ECO:0000313" key="2">
    <source>
        <dbReference type="Proteomes" id="UP001569904"/>
    </source>
</evidence>
<keyword evidence="2" id="KW-1185">Reference proteome</keyword>
<dbReference type="RefSeq" id="WP_371946423.1">
    <property type="nucleotide sequence ID" value="NZ_JAXCEH010000055.1"/>
</dbReference>
<comment type="caution">
    <text evidence="1">The sequence shown here is derived from an EMBL/GenBank/DDBJ whole genome shotgun (WGS) entry which is preliminary data.</text>
</comment>